<dbReference type="Proteomes" id="UP001446871">
    <property type="component" value="Unassembled WGS sequence"/>
</dbReference>
<dbReference type="InterPro" id="IPR010730">
    <property type="entry name" value="HET"/>
</dbReference>
<feature type="domain" description="Heterokaryon incompatibility" evidence="1">
    <location>
        <begin position="216"/>
        <end position="353"/>
    </location>
</feature>
<keyword evidence="3" id="KW-1185">Reference proteome</keyword>
<evidence type="ECO:0000313" key="3">
    <source>
        <dbReference type="Proteomes" id="UP001446871"/>
    </source>
</evidence>
<evidence type="ECO:0000313" key="2">
    <source>
        <dbReference type="EMBL" id="KAK8083931.1"/>
    </source>
</evidence>
<comment type="caution">
    <text evidence="2">The sequence shown here is derived from an EMBL/GenBank/DDBJ whole genome shotgun (WGS) entry which is preliminary data.</text>
</comment>
<proteinExistence type="predicted"/>
<name>A0ABR1WN98_9PEZI</name>
<dbReference type="PANTHER" id="PTHR33112:SF1">
    <property type="entry name" value="HETEROKARYON INCOMPATIBILITY DOMAIN-CONTAINING PROTEIN"/>
    <property type="match status" value="1"/>
</dbReference>
<gene>
    <name evidence="2" type="ORF">PG996_002712</name>
</gene>
<sequence length="830" mass="91726">MGERPESNSHSASNERLCDLCSTANLNPPLDDKVEAPLVLSLGLGKDYIARSQESCPLCRITCWMLGTVPERYGDQELFLVSPRRWSAQLYQRFRFWDAKATGLALATQHTDVYDRKLMPCFHLDSGPRVGNPVRFAVALGQAEFDQVPALETAKWLSAARLQPSADLDRAKDWISHCLVNHQESCAPLTPTPFRPTNVIDCMDGTLIGTPQGCSYVSLSYVWGKPKSGQTSGTLGSLAEADLPLTIRDVMTVTLRLGYRYLWIDRYCIKQDDPVDKARQIMNMGLIYNCSVLTIVAAAGEDPDYGLPGVSERARQPQISHDIKGHTVVAFPEDPGSQIGTTIWSTRAWTYQEGLLSRRRLVFTDQQTYFECNTASCEECLPFPQDFAPRSRHTRPEEQLQPVFQGLNRPSQTAEEAMLVLEAIAVYSSRALTFDSDYLNAMQGILHALSGEDNKYLTANLAGVPLVALPRILNDAWGKKTGVARDIHFLASGMTHALMIGLTWITRPGRRRAPELFPSWSWTGWTGSVGWGGMTGNTHPLLLGDYVSARSAWVENDDGAVIDVEDLFGRSPIISGPIEEAGAKAEEAPSASPERMSFMQHPKAIHVESQTFPVHIARTTESSPAWTLGNSSNTSSVDPGTWASWRVGHSSGSSLDVFAQVSSCHEDEAFGVSDPEEHGSYKALVLFTENGIEAALGYEDTPTVDEMNSSEIKILREVCSAPPRHYDETEKRVEDEEMNGQRRIEEKVTSDDTIKTYEVVGHMTLLIRHLRFKLPMSSAADPLSCFPSPPSTSASLEHTIPADGHPLFSHADVRAGMLWPTTTLERVRLI</sequence>
<evidence type="ECO:0000259" key="1">
    <source>
        <dbReference type="Pfam" id="PF06985"/>
    </source>
</evidence>
<accession>A0ABR1WN98</accession>
<dbReference type="EMBL" id="JAQQWM010000001">
    <property type="protein sequence ID" value="KAK8083931.1"/>
    <property type="molecule type" value="Genomic_DNA"/>
</dbReference>
<organism evidence="2 3">
    <name type="scientific">Apiospora saccharicola</name>
    <dbReference type="NCBI Taxonomy" id="335842"/>
    <lineage>
        <taxon>Eukaryota</taxon>
        <taxon>Fungi</taxon>
        <taxon>Dikarya</taxon>
        <taxon>Ascomycota</taxon>
        <taxon>Pezizomycotina</taxon>
        <taxon>Sordariomycetes</taxon>
        <taxon>Xylariomycetidae</taxon>
        <taxon>Amphisphaeriales</taxon>
        <taxon>Apiosporaceae</taxon>
        <taxon>Apiospora</taxon>
    </lineage>
</organism>
<protein>
    <recommendedName>
        <fullName evidence="1">Heterokaryon incompatibility domain-containing protein</fullName>
    </recommendedName>
</protein>
<dbReference type="PANTHER" id="PTHR33112">
    <property type="entry name" value="DOMAIN PROTEIN, PUTATIVE-RELATED"/>
    <property type="match status" value="1"/>
</dbReference>
<dbReference type="Pfam" id="PF06985">
    <property type="entry name" value="HET"/>
    <property type="match status" value="1"/>
</dbReference>
<reference evidence="2 3" key="1">
    <citation type="submission" date="2023-01" db="EMBL/GenBank/DDBJ databases">
        <title>Analysis of 21 Apiospora genomes using comparative genomics revels a genus with tremendous synthesis potential of carbohydrate active enzymes and secondary metabolites.</title>
        <authorList>
            <person name="Sorensen T."/>
        </authorList>
    </citation>
    <scope>NUCLEOTIDE SEQUENCE [LARGE SCALE GENOMIC DNA]</scope>
    <source>
        <strain evidence="2 3">CBS 83171</strain>
    </source>
</reference>